<evidence type="ECO:0000313" key="4">
    <source>
        <dbReference type="Proteomes" id="UP000094580"/>
    </source>
</evidence>
<feature type="domain" description="LysM" evidence="2">
    <location>
        <begin position="30"/>
        <end position="73"/>
    </location>
</feature>
<dbReference type="Gene3D" id="3.10.350.10">
    <property type="entry name" value="LysM domain"/>
    <property type="match status" value="1"/>
</dbReference>
<proteinExistence type="predicted"/>
<organism evidence="3 4">
    <name type="scientific">Gottfriedia luciferensis</name>
    <dbReference type="NCBI Taxonomy" id="178774"/>
    <lineage>
        <taxon>Bacteria</taxon>
        <taxon>Bacillati</taxon>
        <taxon>Bacillota</taxon>
        <taxon>Bacilli</taxon>
        <taxon>Bacillales</taxon>
        <taxon>Bacillaceae</taxon>
        <taxon>Gottfriedia</taxon>
    </lineage>
</organism>
<feature type="signal peptide" evidence="1">
    <location>
        <begin position="1"/>
        <end position="27"/>
    </location>
</feature>
<accession>A0ABX2ZTR0</accession>
<dbReference type="Pfam" id="PF01476">
    <property type="entry name" value="LysM"/>
    <property type="match status" value="1"/>
</dbReference>
<feature type="chain" id="PRO_5046011497" description="LysM domain-containing protein" evidence="1">
    <location>
        <begin position="28"/>
        <end position="348"/>
    </location>
</feature>
<sequence length="348" mass="38957">MKKSIKNVILSTAIVISLGTVVGPANAASVVYKVKKGDTLYKISKTYKTTVTELKKQNKLKSNSIRIGQKLIIPTKYKVATKKPATKTISPVKLPASESVKKMALEITSWYETSSSEADAFGATSGNFDGAGLSFGALQENFGTETLQPIMKNMFANHNDVVLKAFNGDTDSYNTFKDVIMNKSTKEQVAWGDSISDPNNKYQVVEPWKTYFKNLGTSKECIDEQINASKWYFDQTEKYYKTFGLWTKRGYALMFDIFVQSGAISDKTTNLILNDFKKIDTKNMTKEQIETKKMNIIVNRRAADVNKQWRETWKSRKSVIANGSGTVVGYGDFFDVTPYGATLTHVNK</sequence>
<comment type="caution">
    <text evidence="3">The sequence shown here is derived from an EMBL/GenBank/DDBJ whole genome shotgun (WGS) entry which is preliminary data.</text>
</comment>
<dbReference type="SUPFAM" id="SSF54106">
    <property type="entry name" value="LysM domain"/>
    <property type="match status" value="1"/>
</dbReference>
<dbReference type="RefSeq" id="WP_069032756.1">
    <property type="nucleotide sequence ID" value="NZ_MDKC01000003.1"/>
</dbReference>
<name>A0ABX2ZTR0_9BACI</name>
<evidence type="ECO:0000256" key="1">
    <source>
        <dbReference type="SAM" id="SignalP"/>
    </source>
</evidence>
<reference evidence="3 4" key="1">
    <citation type="submission" date="2016-07" db="EMBL/GenBank/DDBJ databases">
        <authorList>
            <person name="Townsley L."/>
            <person name="Shank E.A."/>
        </authorList>
    </citation>
    <scope>NUCLEOTIDE SEQUENCE [LARGE SCALE GENOMIC DNA]</scope>
    <source>
        <strain evidence="3 4">CH01</strain>
    </source>
</reference>
<dbReference type="PANTHER" id="PTHR33734">
    <property type="entry name" value="LYSM DOMAIN-CONTAINING GPI-ANCHORED PROTEIN 2"/>
    <property type="match status" value="1"/>
</dbReference>
<protein>
    <recommendedName>
        <fullName evidence="2">LysM domain-containing protein</fullName>
    </recommendedName>
</protein>
<dbReference type="PROSITE" id="PS51782">
    <property type="entry name" value="LYSM"/>
    <property type="match status" value="1"/>
</dbReference>
<dbReference type="Proteomes" id="UP000094580">
    <property type="component" value="Unassembled WGS sequence"/>
</dbReference>
<evidence type="ECO:0000259" key="2">
    <source>
        <dbReference type="PROSITE" id="PS51782"/>
    </source>
</evidence>
<keyword evidence="1" id="KW-0732">Signal</keyword>
<dbReference type="InterPro" id="IPR036779">
    <property type="entry name" value="LysM_dom_sf"/>
</dbReference>
<dbReference type="PANTHER" id="PTHR33734:SF22">
    <property type="entry name" value="MEMBRANE-BOUND LYTIC MUREIN TRANSGLYCOSYLASE D"/>
    <property type="match status" value="1"/>
</dbReference>
<evidence type="ECO:0000313" key="3">
    <source>
        <dbReference type="EMBL" id="ODG93141.1"/>
    </source>
</evidence>
<dbReference type="InterPro" id="IPR018392">
    <property type="entry name" value="LysM"/>
</dbReference>
<dbReference type="SMART" id="SM00257">
    <property type="entry name" value="LysM"/>
    <property type="match status" value="1"/>
</dbReference>
<dbReference type="EMBL" id="MDKC01000003">
    <property type="protein sequence ID" value="ODG93141.1"/>
    <property type="molecule type" value="Genomic_DNA"/>
</dbReference>
<dbReference type="CDD" id="cd00118">
    <property type="entry name" value="LysM"/>
    <property type="match status" value="1"/>
</dbReference>
<gene>
    <name evidence="3" type="ORF">BED47_16680</name>
</gene>
<keyword evidence="4" id="KW-1185">Reference proteome</keyword>